<evidence type="ECO:0000256" key="1">
    <source>
        <dbReference type="SAM" id="MobiDB-lite"/>
    </source>
</evidence>
<protein>
    <submittedName>
        <fullName evidence="2">Uncharacterized protein</fullName>
    </submittedName>
</protein>
<name>A0A383BA39_9ZZZZ</name>
<proteinExistence type="predicted"/>
<sequence length="247" mass="27679">HAASARKRLHRGRIRHPHGLFRPPPAHAAVFLPATSHRRPDVPRHQRPQLGEHLLHLRHSRHCRDLPDLLLQHRHDVHHRLAAGSARADPSAASQPPHHPHGRPRSDALQGDSGTVRTYQQLRAGEPVRHPRGQGLRPDPRADARLRRAQRRLPGDEPLPHPRPGCVPSTLLPHRLDGAGSEPVAGRQGGHRRATGYGRLRRLQRLLDPAHTPHRLHGLGHRPFPTGSGVHASHRRDHGHRAGHRRP</sequence>
<feature type="region of interest" description="Disordered" evidence="1">
    <location>
        <begin position="213"/>
        <end position="247"/>
    </location>
</feature>
<feature type="compositionally biased region" description="Basic residues" evidence="1">
    <location>
        <begin position="1"/>
        <end position="19"/>
    </location>
</feature>
<feature type="region of interest" description="Disordered" evidence="1">
    <location>
        <begin position="1"/>
        <end position="25"/>
    </location>
</feature>
<evidence type="ECO:0000313" key="2">
    <source>
        <dbReference type="EMBL" id="SVE16862.1"/>
    </source>
</evidence>
<reference evidence="2" key="1">
    <citation type="submission" date="2018-05" db="EMBL/GenBank/DDBJ databases">
        <authorList>
            <person name="Lanie J.A."/>
            <person name="Ng W.-L."/>
            <person name="Kazmierczak K.M."/>
            <person name="Andrzejewski T.M."/>
            <person name="Davidsen T.M."/>
            <person name="Wayne K.J."/>
            <person name="Tettelin H."/>
            <person name="Glass J.I."/>
            <person name="Rusch D."/>
            <person name="Podicherti R."/>
            <person name="Tsui H.-C.T."/>
            <person name="Winkler M.E."/>
        </authorList>
    </citation>
    <scope>NUCLEOTIDE SEQUENCE</scope>
</reference>
<feature type="compositionally biased region" description="Polar residues" evidence="1">
    <location>
        <begin position="112"/>
        <end position="121"/>
    </location>
</feature>
<feature type="compositionally biased region" description="Basic residues" evidence="1">
    <location>
        <begin position="232"/>
        <end position="247"/>
    </location>
</feature>
<dbReference type="AlphaFoldDB" id="A0A383BA39"/>
<feature type="compositionally biased region" description="Low complexity" evidence="1">
    <location>
        <begin position="82"/>
        <end position="96"/>
    </location>
</feature>
<gene>
    <name evidence="2" type="ORF">METZ01_LOCUS469716</name>
</gene>
<feature type="non-terminal residue" evidence="2">
    <location>
        <position position="247"/>
    </location>
</feature>
<dbReference type="EMBL" id="UINC01198761">
    <property type="protein sequence ID" value="SVE16862.1"/>
    <property type="molecule type" value="Genomic_DNA"/>
</dbReference>
<feature type="non-terminal residue" evidence="2">
    <location>
        <position position="1"/>
    </location>
</feature>
<organism evidence="2">
    <name type="scientific">marine metagenome</name>
    <dbReference type="NCBI Taxonomy" id="408172"/>
    <lineage>
        <taxon>unclassified sequences</taxon>
        <taxon>metagenomes</taxon>
        <taxon>ecological metagenomes</taxon>
    </lineage>
</organism>
<accession>A0A383BA39</accession>
<feature type="region of interest" description="Disordered" evidence="1">
    <location>
        <begin position="82"/>
        <end position="142"/>
    </location>
</feature>